<dbReference type="SUPFAM" id="SSF51126">
    <property type="entry name" value="Pectin lyase-like"/>
    <property type="match status" value="2"/>
</dbReference>
<dbReference type="InterPro" id="IPR011889">
    <property type="entry name" value="Liste_lipo_26"/>
</dbReference>
<dbReference type="NCBIfam" id="TIGR04131">
    <property type="entry name" value="Bac_Flav_CTERM"/>
    <property type="match status" value="1"/>
</dbReference>
<evidence type="ECO:0000256" key="1">
    <source>
        <dbReference type="SAM" id="SignalP"/>
    </source>
</evidence>
<feature type="domain" description="PKD" evidence="2">
    <location>
        <begin position="1388"/>
        <end position="1425"/>
    </location>
</feature>
<dbReference type="InterPro" id="IPR011050">
    <property type="entry name" value="Pectin_lyase_fold/virulence"/>
</dbReference>
<keyword evidence="1" id="KW-0732">Signal</keyword>
<dbReference type="SUPFAM" id="SSF49299">
    <property type="entry name" value="PKD domain"/>
    <property type="match status" value="2"/>
</dbReference>
<accession>A0ABW3B7A3</accession>
<dbReference type="InterPro" id="IPR000601">
    <property type="entry name" value="PKD_dom"/>
</dbReference>
<comment type="caution">
    <text evidence="3">The sequence shown here is derived from an EMBL/GenBank/DDBJ whole genome shotgun (WGS) entry which is preliminary data.</text>
</comment>
<protein>
    <submittedName>
        <fullName evidence="3">BspA family leucine-rich repeat surface protein</fullName>
    </submittedName>
</protein>
<sequence length="2702" mass="289629">MYKYLFALFALFYISSVSAADIFVDQSAASGGDGSTWALAFQTIEEAVAIAASGDTIFIAEGIYRPENEIDITFPLNIRGGYPQGGGIQNINLYTTQIQADFNAASLLLRIFDITTNADFSIVGIRFFNFRTAIDCDANLYINQVTFEGAIGNDVTLGDTASCSINNSIFSNSAGNSISANDSIITNLNISNTIFENGTERAVLLGDEVVNFTMNDCIVRNYNAPTRNIVTSRATTANLSNIIATENISSAVFLVSDGEITFTDLTALNNVGSGRIIQQSISGVLNVYNSLFDGNSGNSFSCIQSSQGELNLDNSVFTNNSSIGSAAILNSNMSNTTITNSSFNNNSASGTFSNSVFDFTGNQTLDILVTIDNCEFKNNICSFAALEIEYYLDLILNNCLFENNGGINSGDLDLLLLDSASITNNTFKNNSSNKPVIDIGVMNVNAALIENNTFIDNNGRDINASRIDDFTVANNRYYGDNALVGFDRVPLAKMTNDYFEGNSSGNRFMLIDETSLTMTNSVMISTMQNGNHRIIDSASDVSLNLVNSTFSATDFNDTNVSVGFNADSPSTARNTVIWSGSDLSQSGFHGATTNLQVRNSLIKGEDPTGAGNLDGTINSNRPRFANPAEIDFRMLDCSPTINVGLNTYNSESLDLLGNTRIFESTIDMGAYELQVPANASCTTPDLPACTNLIAPGPTDGAVDVALNTTIYWNADPNATGYILRVGTALGLSDLVDELLGNQTSYSLLNLPVNAPIFVRIVPFNGEGNAPGCSDESFTTQDNSQELSCTYLVSPANGDSITPTNLNEIIWNDVANADGYRITIDGSSSNVNDVTNLVVNGNSHPFSNDFDPGETVSVSIIPFNTDGNAMGCTTESFTINSSPTNRPFITTWETTTANETITIPTSTVVGPYDYTIDWGDGTIDNNVAGDITHTYATPGIHTVSITGTFPQMYFFGTPVDRDKILTIEQWGDIVWESFSSSFRGCSRLNITNPNIDVPNLSLVTNMSAAFADATSFNGDITQWNMGTVTNMANLFQRTSSFNQDIGNWDVSNVQNMTRMFESAIAFNQDIGGWDVGNVTNMAVMFAIATNFNQDISGWNVSQVTSMNTMFGSAENFNQDIGRWNVSNVEDMVQMFIGAEAFDQDISFKPGLGIPSGDAWNTSKVTSMSSMFWGAETFNQDIGNWEVGNVTSLRSMFGNAISFDQNLGNWDVSNVTDFVSMFQSISLSTANYDALLIGWNGQNLQPDRFFTVGGSQYCEGAAARANMIGSDNWNIRDGGLAGPTVTDLADQNQINSYTLPAITGTQLTGDEAYYTETNGGGTRYEAGETINFADFPTYPITLYVYDGAGSCSSEESFELSLTSTAPTTDAFITTWQTTSANEAITIPTIGGGYNYTVDWGDGTTTTGEMGDATHTYITPGIYTVSITGDFPRIFFNTNGNPTATDNSSKILTIEQWGNNPWTSMERAFTGCINLTGNFSDSPDLSNVTNTSGMFATCRLFNSNIDNWDMSNVTDMAFMFQNNSSFNQPLNSWNVSNVTNMFIMFQGAIIFDQLLDNWIVENVTNADRMFDNVTLSTANYDALLVSWNAQNLQPNVIFDGGDSQYCEGEAARANMMASDTWAITDDGLAGPTVTDLADQNQINSYTLPAITGTQLTGNEAYYTETNGGDTRYEAGETINFADFPTYPITLYVYDGAGSCSSEESFQLTITNTSAPPLCTALNSPADAATDIPIDLPEISWDAAANADSYRITINGSTSDINDVTDLIVNGTSHPFTNNFDNGETVSVTIVPLNGTVEPITTCSQESFTIASGITPNCTNLIVELNNAVNIPIDTDISWNTIANADGYRLTVGTSSGGNDILDNEDVGNLTTYDLLNDLPENIQIFITIVPYNAVGNATGCAEESFTTEAITIVPDCTALTVPANNAVDVSVSTDLSWVLVTNSDGYRVTIGTTSGGNDILDNFDVGNIGTYDLTDDLPEDAEIFVTVIPYNSAGSATGCSESSFRTEANASIPECTLLTSPVTGATDVLISTNLTWTPIANANGYLLNMGATSGGTEITDNLDVGNQTTYNVIGNLPLNTRIFVTVIPYNDSGNALNCTEESFTTVASANLPDCTTLTLPVNGETNVDVNTNLEWNAIPDATDYLIGVGTIPGVNNILGANFDTPFIDLPVALPAATVIYVTIIPYNAEGESIGCSSESFTTAGGPTPPRCTTLISPTDGTTDVAIELTEISWNPSPNADGYRITVNGSTSDANDVTDLVVNGTAHPFTNNFENGETISVNIIPFNADGNAIGCAPQTFTITNANGANPPNCTTLSFPLGNETNISSSLDLISWNGVPDVNGYRITVNGSESDVNDISDLVVTGISYSFNNNFTPGETVSVTVVPFNNDGDALGCTAETFTISDSGEDVPNCTSLTVPVNGAVNIPVDINLSWNQVANAAGYLLTVQTEGNDVIIPETDVGILTSFDLPENLPYGTVIQVAVTPYNSDEVSVSCTFSQFTTAQETDVPVCTSVNLPMAGDTDVPINTTIRWNAVGNVEGYILNIGTSEGGTDIVRDLDVGLATSYELMEDLPHDQEIFVGIIPYNQTSNTENCESQSFVTISEELQKDDETSYGISPNGDGINDFWVIDGIENTPDNTVSIYNRWGDLVYQVQGYDNASNAFNGTANKKTKLGANNLPSGTYFFKIEVTEANDLKTLQGYVILKR</sequence>
<gene>
    <name evidence="3" type="ORF">ACFQZJ_15440</name>
</gene>
<dbReference type="InterPro" id="IPR005046">
    <property type="entry name" value="DUF285"/>
</dbReference>
<dbReference type="InterPro" id="IPR035986">
    <property type="entry name" value="PKD_dom_sf"/>
</dbReference>
<proteinExistence type="predicted"/>
<reference evidence="4" key="1">
    <citation type="journal article" date="2019" name="Int. J. Syst. Evol. Microbiol.">
        <title>The Global Catalogue of Microorganisms (GCM) 10K type strain sequencing project: providing services to taxonomists for standard genome sequencing and annotation.</title>
        <authorList>
            <consortium name="The Broad Institute Genomics Platform"/>
            <consortium name="The Broad Institute Genome Sequencing Center for Infectious Disease"/>
            <person name="Wu L."/>
            <person name="Ma J."/>
        </authorList>
    </citation>
    <scope>NUCLEOTIDE SEQUENCE [LARGE SCALE GENOMIC DNA]</scope>
    <source>
        <strain evidence="4">CCUG 61948</strain>
    </source>
</reference>
<name>A0ABW3B7A3_9FLAO</name>
<evidence type="ECO:0000259" key="2">
    <source>
        <dbReference type="PROSITE" id="PS50093"/>
    </source>
</evidence>
<feature type="chain" id="PRO_5045221592" evidence="1">
    <location>
        <begin position="20"/>
        <end position="2702"/>
    </location>
</feature>
<organism evidence="3 4">
    <name type="scientific">Maribacter chungangensis</name>
    <dbReference type="NCBI Taxonomy" id="1069117"/>
    <lineage>
        <taxon>Bacteria</taxon>
        <taxon>Pseudomonadati</taxon>
        <taxon>Bacteroidota</taxon>
        <taxon>Flavobacteriia</taxon>
        <taxon>Flavobacteriales</taxon>
        <taxon>Flavobacteriaceae</taxon>
        <taxon>Maribacter</taxon>
    </lineage>
</organism>
<evidence type="ECO:0000313" key="3">
    <source>
        <dbReference type="EMBL" id="MFD0798864.1"/>
    </source>
</evidence>
<dbReference type="Proteomes" id="UP001597012">
    <property type="component" value="Unassembled WGS sequence"/>
</dbReference>
<dbReference type="InterPro" id="IPR059226">
    <property type="entry name" value="Choice_anch_Q_dom"/>
</dbReference>
<evidence type="ECO:0000313" key="4">
    <source>
        <dbReference type="Proteomes" id="UP001597012"/>
    </source>
</evidence>
<dbReference type="NCBIfam" id="TIGR02167">
    <property type="entry name" value="Liste_lipo_26"/>
    <property type="match status" value="4"/>
</dbReference>
<dbReference type="PROSITE" id="PS50093">
    <property type="entry name" value="PKD"/>
    <property type="match status" value="2"/>
</dbReference>
<dbReference type="EMBL" id="JBHTHY010000014">
    <property type="protein sequence ID" value="MFD0798864.1"/>
    <property type="molecule type" value="Genomic_DNA"/>
</dbReference>
<dbReference type="InterPro" id="IPR013783">
    <property type="entry name" value="Ig-like_fold"/>
</dbReference>
<feature type="signal peptide" evidence="1">
    <location>
        <begin position="1"/>
        <end position="19"/>
    </location>
</feature>
<feature type="domain" description="PKD" evidence="2">
    <location>
        <begin position="883"/>
        <end position="947"/>
    </location>
</feature>
<dbReference type="NCBIfam" id="NF041518">
    <property type="entry name" value="choice_anch_Q"/>
    <property type="match status" value="1"/>
</dbReference>
<dbReference type="Pfam" id="PF13585">
    <property type="entry name" value="CHU_C"/>
    <property type="match status" value="1"/>
</dbReference>
<dbReference type="CDD" id="cd00146">
    <property type="entry name" value="PKD"/>
    <property type="match status" value="2"/>
</dbReference>
<keyword evidence="4" id="KW-1185">Reference proteome</keyword>
<dbReference type="Pfam" id="PF03382">
    <property type="entry name" value="DUF285"/>
    <property type="match status" value="3"/>
</dbReference>
<dbReference type="RefSeq" id="WP_379935771.1">
    <property type="nucleotide sequence ID" value="NZ_JBHTHY010000014.1"/>
</dbReference>
<dbReference type="InterPro" id="IPR026341">
    <property type="entry name" value="T9SS_type_B"/>
</dbReference>
<dbReference type="Gene3D" id="2.60.40.10">
    <property type="entry name" value="Immunoglobulins"/>
    <property type="match status" value="5"/>
</dbReference>